<protein>
    <submittedName>
        <fullName evidence="1">Uncharacterized protein</fullName>
    </submittedName>
</protein>
<dbReference type="AlphaFoldDB" id="X1DCN5"/>
<comment type="caution">
    <text evidence="1">The sequence shown here is derived from an EMBL/GenBank/DDBJ whole genome shotgun (WGS) entry which is preliminary data.</text>
</comment>
<name>X1DCN5_9ZZZZ</name>
<organism evidence="1">
    <name type="scientific">marine sediment metagenome</name>
    <dbReference type="NCBI Taxonomy" id="412755"/>
    <lineage>
        <taxon>unclassified sequences</taxon>
        <taxon>metagenomes</taxon>
        <taxon>ecological metagenomes</taxon>
    </lineage>
</organism>
<accession>X1DCN5</accession>
<proteinExistence type="predicted"/>
<evidence type="ECO:0000313" key="1">
    <source>
        <dbReference type="EMBL" id="GAG94196.1"/>
    </source>
</evidence>
<gene>
    <name evidence="1" type="ORF">S01H4_48793</name>
</gene>
<reference evidence="1" key="1">
    <citation type="journal article" date="2014" name="Front. Microbiol.">
        <title>High frequency of phylogenetically diverse reductive dehalogenase-homologous genes in deep subseafloor sedimentary metagenomes.</title>
        <authorList>
            <person name="Kawai M."/>
            <person name="Futagami T."/>
            <person name="Toyoda A."/>
            <person name="Takaki Y."/>
            <person name="Nishi S."/>
            <person name="Hori S."/>
            <person name="Arai W."/>
            <person name="Tsubouchi T."/>
            <person name="Morono Y."/>
            <person name="Uchiyama I."/>
            <person name="Ito T."/>
            <person name="Fujiyama A."/>
            <person name="Inagaki F."/>
            <person name="Takami H."/>
        </authorList>
    </citation>
    <scope>NUCLEOTIDE SEQUENCE</scope>
    <source>
        <strain evidence="1">Expedition CK06-06</strain>
    </source>
</reference>
<dbReference type="EMBL" id="BART01027530">
    <property type="protein sequence ID" value="GAG94196.1"/>
    <property type="molecule type" value="Genomic_DNA"/>
</dbReference>
<sequence>MTKEEKRIKWPSCDVREQYKNTIQMAVVGLPELLPCLAQFVETATFPTAEGGIKYKGWERDVFAAHCLIKDLRDWRRAR</sequence>